<dbReference type="EMBL" id="CP001055">
    <property type="protein sequence ID" value="ACC98104.1"/>
    <property type="molecule type" value="Genomic_DNA"/>
</dbReference>
<reference evidence="2 3" key="1">
    <citation type="journal article" date="2009" name="Appl. Environ. Microbiol.">
        <title>Genomic analysis of 'Elusimicrobium minutum,' the first cultivated representative of the phylum 'Elusimicrobia' (formerly termite group 1).</title>
        <authorList>
            <person name="Herlemann D.P.R."/>
            <person name="Geissinger O."/>
            <person name="Ikeda-Ohtsubo W."/>
            <person name="Kunin V."/>
            <person name="Sun H."/>
            <person name="Lapidus A."/>
            <person name="Hugenholtz P."/>
            <person name="Brune A."/>
        </authorList>
    </citation>
    <scope>NUCLEOTIDE SEQUENCE [LARGE SCALE GENOMIC DNA]</scope>
    <source>
        <strain evidence="2 3">Pei191</strain>
    </source>
</reference>
<dbReference type="OrthoDB" id="9774345at2"/>
<dbReference type="GO" id="GO:0032259">
    <property type="term" value="P:methylation"/>
    <property type="evidence" value="ECO:0007669"/>
    <property type="project" value="UniProtKB-KW"/>
</dbReference>
<name>B2KCI3_ELUMP</name>
<dbReference type="GO" id="GO:0008168">
    <property type="term" value="F:methyltransferase activity"/>
    <property type="evidence" value="ECO:0007669"/>
    <property type="project" value="UniProtKB-KW"/>
</dbReference>
<dbReference type="InterPro" id="IPR025714">
    <property type="entry name" value="Methyltranfer_dom"/>
</dbReference>
<feature type="domain" description="Methyltransferase" evidence="1">
    <location>
        <begin position="55"/>
        <end position="160"/>
    </location>
</feature>
<dbReference type="Pfam" id="PF13847">
    <property type="entry name" value="Methyltransf_31"/>
    <property type="match status" value="1"/>
</dbReference>
<dbReference type="SUPFAM" id="SSF53335">
    <property type="entry name" value="S-adenosyl-L-methionine-dependent methyltransferases"/>
    <property type="match status" value="1"/>
</dbReference>
<dbReference type="KEGG" id="emi:Emin_0549"/>
<organism evidence="2 3">
    <name type="scientific">Elusimicrobium minutum (strain Pei191)</name>
    <dbReference type="NCBI Taxonomy" id="445932"/>
    <lineage>
        <taxon>Bacteria</taxon>
        <taxon>Pseudomonadati</taxon>
        <taxon>Elusimicrobiota</taxon>
        <taxon>Elusimicrobia</taxon>
        <taxon>Elusimicrobiales</taxon>
        <taxon>Elusimicrobiaceae</taxon>
        <taxon>Elusimicrobium</taxon>
    </lineage>
</organism>
<dbReference type="HOGENOM" id="CLU_1052644_0_0_0"/>
<evidence type="ECO:0000313" key="3">
    <source>
        <dbReference type="Proteomes" id="UP000001029"/>
    </source>
</evidence>
<dbReference type="Proteomes" id="UP000001029">
    <property type="component" value="Chromosome"/>
</dbReference>
<keyword evidence="2" id="KW-0808">Transferase</keyword>
<gene>
    <name evidence="2" type="ordered locus">Emin_0549</name>
</gene>
<accession>B2KCI3</accession>
<dbReference type="RefSeq" id="WP_012414719.1">
    <property type="nucleotide sequence ID" value="NC_010644.1"/>
</dbReference>
<keyword evidence="2" id="KW-0489">Methyltransferase</keyword>
<evidence type="ECO:0000259" key="1">
    <source>
        <dbReference type="Pfam" id="PF13847"/>
    </source>
</evidence>
<dbReference type="InterPro" id="IPR029063">
    <property type="entry name" value="SAM-dependent_MTases_sf"/>
</dbReference>
<dbReference type="STRING" id="445932.Emin_0549"/>
<dbReference type="CDD" id="cd02440">
    <property type="entry name" value="AdoMet_MTases"/>
    <property type="match status" value="1"/>
</dbReference>
<keyword evidence="3" id="KW-1185">Reference proteome</keyword>
<dbReference type="Gene3D" id="3.40.50.150">
    <property type="entry name" value="Vaccinia Virus protein VP39"/>
    <property type="match status" value="1"/>
</dbReference>
<dbReference type="AlphaFoldDB" id="B2KCI3"/>
<proteinExistence type="predicted"/>
<evidence type="ECO:0000313" key="2">
    <source>
        <dbReference type="EMBL" id="ACC98104.1"/>
    </source>
</evidence>
<sequence length="255" mass="28161">MIDNQKIKDNLAKSLTAQTEELNMFLPYLLQDIWELGSPCADIAQLLKDRLPGEAKILDLACGKGAAAVKIAKELGLNVKGIDIMPQFIDYAKKKAVENNVGDLCAFEVNDINTSVNTHKGYNCVILDWAGGVLGNPVQSVPKLKQTIVTGGLIIIGDAYLNPSSDLNDIKFKNDYISLSSWKTLFTLEGLKPVETKTDIKFADNFALIKTRAAEILVKHPQKKELLDSYIQNIQNKQADLEQNITGVLFLLQKT</sequence>
<protein>
    <submittedName>
        <fullName evidence="2">Methyltransferase domain</fullName>
    </submittedName>
</protein>